<evidence type="ECO:0000259" key="6">
    <source>
        <dbReference type="Pfam" id="PF01217"/>
    </source>
</evidence>
<keyword evidence="3" id="KW-0813">Transport</keyword>
<name>G7DU68_MIXOS</name>
<accession>G7DU68</accession>
<reference evidence="7 8" key="1">
    <citation type="journal article" date="2011" name="J. Gen. Appl. Microbiol.">
        <title>Draft genome sequencing of the enigmatic basidiomycete Mixia osmundae.</title>
        <authorList>
            <person name="Nishida H."/>
            <person name="Nagatsuka Y."/>
            <person name="Sugiyama J."/>
        </authorList>
    </citation>
    <scope>NUCLEOTIDE SEQUENCE [LARGE SCALE GENOMIC DNA]</scope>
    <source>
        <strain evidence="8">CBS 9802 / IAM 14324 / JCM 22182 / KY 12970</strain>
    </source>
</reference>
<dbReference type="InParanoid" id="G7DU68"/>
<dbReference type="InterPro" id="IPR011012">
    <property type="entry name" value="Longin-like_dom_sf"/>
</dbReference>
<evidence type="ECO:0000256" key="2">
    <source>
        <dbReference type="ARBA" id="ARBA00006972"/>
    </source>
</evidence>
<evidence type="ECO:0000313" key="8">
    <source>
        <dbReference type="Proteomes" id="UP000009131"/>
    </source>
</evidence>
<dbReference type="FunCoup" id="G7DU68">
    <property type="interactions" value="294"/>
</dbReference>
<dbReference type="InterPro" id="IPR016635">
    <property type="entry name" value="AP_complex_ssu"/>
</dbReference>
<keyword evidence="8" id="KW-1185">Reference proteome</keyword>
<dbReference type="GO" id="GO:0015031">
    <property type="term" value="P:protein transport"/>
    <property type="evidence" value="ECO:0007669"/>
    <property type="project" value="UniProtKB-KW"/>
</dbReference>
<comment type="subcellular location">
    <subcellularLocation>
        <location evidence="1">Endomembrane system</location>
    </subcellularLocation>
</comment>
<dbReference type="GO" id="GO:0012505">
    <property type="term" value="C:endomembrane system"/>
    <property type="evidence" value="ECO:0007669"/>
    <property type="project" value="UniProtKB-SubCell"/>
</dbReference>
<dbReference type="Pfam" id="PF01217">
    <property type="entry name" value="Clat_adaptor_s"/>
    <property type="match status" value="1"/>
</dbReference>
<evidence type="ECO:0000256" key="3">
    <source>
        <dbReference type="ARBA" id="ARBA00022448"/>
    </source>
</evidence>
<proteinExistence type="inferred from homology"/>
<dbReference type="InterPro" id="IPR022775">
    <property type="entry name" value="AP_mu_sigma_su"/>
</dbReference>
<evidence type="ECO:0000256" key="5">
    <source>
        <dbReference type="ARBA" id="ARBA00023136"/>
    </source>
</evidence>
<dbReference type="Proteomes" id="UP000009131">
    <property type="component" value="Unassembled WGS sequence"/>
</dbReference>
<evidence type="ECO:0000256" key="1">
    <source>
        <dbReference type="ARBA" id="ARBA00004308"/>
    </source>
</evidence>
<dbReference type="OMA" id="DLIFNWQ"/>
<dbReference type="STRING" id="764103.G7DU68"/>
<organism evidence="7 8">
    <name type="scientific">Mixia osmundae (strain CBS 9802 / IAM 14324 / JCM 22182 / KY 12970)</name>
    <dbReference type="NCBI Taxonomy" id="764103"/>
    <lineage>
        <taxon>Eukaryota</taxon>
        <taxon>Fungi</taxon>
        <taxon>Dikarya</taxon>
        <taxon>Basidiomycota</taxon>
        <taxon>Pucciniomycotina</taxon>
        <taxon>Mixiomycetes</taxon>
        <taxon>Mixiales</taxon>
        <taxon>Mixiaceae</taxon>
        <taxon>Mixia</taxon>
    </lineage>
</organism>
<comment type="similarity">
    <text evidence="2">Belongs to the adaptor complexes small subunit family.</text>
</comment>
<keyword evidence="4" id="KW-0653">Protein transport</keyword>
<dbReference type="PANTHER" id="PTHR11753">
    <property type="entry name" value="ADAPTOR COMPLEXES SMALL SUBUNIT FAMILY"/>
    <property type="match status" value="1"/>
</dbReference>
<dbReference type="RefSeq" id="XP_014569566.1">
    <property type="nucleotide sequence ID" value="XM_014714080.1"/>
</dbReference>
<evidence type="ECO:0000256" key="4">
    <source>
        <dbReference type="ARBA" id="ARBA00022927"/>
    </source>
</evidence>
<dbReference type="AlphaFoldDB" id="G7DU68"/>
<protein>
    <recommendedName>
        <fullName evidence="6">AP complex mu/sigma subunit domain-containing protein</fullName>
    </recommendedName>
</protein>
<keyword evidence="5" id="KW-0472">Membrane</keyword>
<dbReference type="OrthoDB" id="10261046at2759"/>
<dbReference type="Gene3D" id="3.30.450.60">
    <property type="match status" value="1"/>
</dbReference>
<evidence type="ECO:0000313" key="7">
    <source>
        <dbReference type="EMBL" id="GAA94128.1"/>
    </source>
</evidence>
<sequence>MIDAVLIFNQTGKPRLTKYYTPAPSHARIAVVNRVYELITARSESACNFIDIPEGLDGLGLRGGDAPPAVRQDIVPRANKVIFRHYATLYFAVVVDEAESELGILDLIQVFVEALDRCFENVCELDLIFHFDEVHALLDCMVVGGLVLDTSIDSISTNFRAQAKARKAASGASAMSDLTLPSLGSSLTGGWGNREGGFRPVLQEWRAHSAMLYNASSQPAGSRAYTTPF</sequence>
<feature type="domain" description="AP complex mu/sigma subunit" evidence="6">
    <location>
        <begin position="1"/>
        <end position="157"/>
    </location>
</feature>
<dbReference type="EMBL" id="BABT02000028">
    <property type="protein sequence ID" value="GAA94128.1"/>
    <property type="molecule type" value="Genomic_DNA"/>
</dbReference>
<reference evidence="7 8" key="2">
    <citation type="journal article" date="2012" name="Open Biol.">
        <title>Characteristics of nucleosomes and linker DNA regions on the genome of the basidiomycete Mixia osmundae revealed by mono- and dinucleosome mapping.</title>
        <authorList>
            <person name="Nishida H."/>
            <person name="Kondo S."/>
            <person name="Matsumoto T."/>
            <person name="Suzuki Y."/>
            <person name="Yoshikawa H."/>
            <person name="Taylor T.D."/>
            <person name="Sugiyama J."/>
        </authorList>
    </citation>
    <scope>NUCLEOTIDE SEQUENCE [LARGE SCALE GENOMIC DNA]</scope>
    <source>
        <strain evidence="8">CBS 9802 / IAM 14324 / JCM 22182 / KY 12970</strain>
    </source>
</reference>
<gene>
    <name evidence="7" type="primary">Mo00776</name>
    <name evidence="7" type="ORF">E5Q_00776</name>
</gene>
<dbReference type="HOGENOM" id="CLU_061221_2_2_1"/>
<dbReference type="eggNOG" id="KOG0936">
    <property type="taxonomic scope" value="Eukaryota"/>
</dbReference>
<dbReference type="SUPFAM" id="SSF64356">
    <property type="entry name" value="SNARE-like"/>
    <property type="match status" value="1"/>
</dbReference>
<comment type="caution">
    <text evidence="7">The sequence shown here is derived from an EMBL/GenBank/DDBJ whole genome shotgun (WGS) entry which is preliminary data.</text>
</comment>